<dbReference type="Pfam" id="PF03372">
    <property type="entry name" value="Exo_endo_phos"/>
    <property type="match status" value="1"/>
</dbReference>
<comment type="caution">
    <text evidence="4">The sequence shown here is derived from an EMBL/GenBank/DDBJ whole genome shotgun (WGS) entry which is preliminary data.</text>
</comment>
<dbReference type="Proteomes" id="UP000248795">
    <property type="component" value="Unassembled WGS sequence"/>
</dbReference>
<keyword evidence="2" id="KW-0812">Transmembrane</keyword>
<accession>A0A2W2BS70</accession>
<sequence length="335" mass="36693">MDQPADSLDQTSQQPEDEAPPRRRRRPSGSIECQLGLLIGIAGLCASRLGQLWIAFDVFSQFTLQFAVVTAAFLIGWAMPRAKLLTAFVLLVLGIVAIGVWPHLASRETRVVSLLQPGERGLNVASFNTLWDNHDAAAVEAEIRRLDADVITLVEVGRALRPVLARLKDRYPHQFDCLEVIYCNFAVLSKLPLVDKEAQGKLSGPSYIRVRLGPEAGGLTVFGFHTIRFPHSLQQFKEVTEIARMVERTGGHKLVMGDFNATPFSRVLGVLQSSGNLTRLTSLPSWPTQAGLPQIAIDHIFVSPGLRLIEAERIGEPAGSDHYPVSARIAVPVSP</sequence>
<reference evidence="5" key="1">
    <citation type="submission" date="2018-06" db="EMBL/GenBank/DDBJ databases">
        <title>Aestuariibacter litoralis strain KCTC 52945T.</title>
        <authorList>
            <person name="Li X."/>
            <person name="Salam N."/>
            <person name="Li J.-L."/>
            <person name="Chen Y.-M."/>
            <person name="Yang Z.-W."/>
            <person name="Zhang L.-Y."/>
            <person name="Han M.-X."/>
            <person name="Xiao M."/>
            <person name="Li W.-J."/>
        </authorList>
    </citation>
    <scope>NUCLEOTIDE SEQUENCE [LARGE SCALE GENOMIC DNA]</scope>
    <source>
        <strain evidence="5">KCTC 52945</strain>
    </source>
</reference>
<dbReference type="SUPFAM" id="SSF56219">
    <property type="entry name" value="DNase I-like"/>
    <property type="match status" value="1"/>
</dbReference>
<evidence type="ECO:0000313" key="5">
    <source>
        <dbReference type="Proteomes" id="UP000248795"/>
    </source>
</evidence>
<dbReference type="RefSeq" id="WP_111199123.1">
    <property type="nucleotide sequence ID" value="NZ_QKVK01000006.1"/>
</dbReference>
<keyword evidence="2" id="KW-1133">Transmembrane helix</keyword>
<feature type="transmembrane region" description="Helical" evidence="2">
    <location>
        <begin position="62"/>
        <end position="79"/>
    </location>
</feature>
<organism evidence="4 5">
    <name type="scientific">Aestuariivirga litoralis</name>
    <dbReference type="NCBI Taxonomy" id="2650924"/>
    <lineage>
        <taxon>Bacteria</taxon>
        <taxon>Pseudomonadati</taxon>
        <taxon>Pseudomonadota</taxon>
        <taxon>Alphaproteobacteria</taxon>
        <taxon>Hyphomicrobiales</taxon>
        <taxon>Aestuariivirgaceae</taxon>
        <taxon>Aestuariivirga</taxon>
    </lineage>
</organism>
<protein>
    <recommendedName>
        <fullName evidence="3">Endonuclease/exonuclease/phosphatase domain-containing protein</fullName>
    </recommendedName>
</protein>
<proteinExistence type="predicted"/>
<feature type="region of interest" description="Disordered" evidence="1">
    <location>
        <begin position="1"/>
        <end position="28"/>
    </location>
</feature>
<feature type="transmembrane region" description="Helical" evidence="2">
    <location>
        <begin position="84"/>
        <end position="104"/>
    </location>
</feature>
<evidence type="ECO:0000256" key="2">
    <source>
        <dbReference type="SAM" id="Phobius"/>
    </source>
</evidence>
<dbReference type="InterPro" id="IPR005135">
    <property type="entry name" value="Endo/exonuclease/phosphatase"/>
</dbReference>
<evidence type="ECO:0000256" key="1">
    <source>
        <dbReference type="SAM" id="MobiDB-lite"/>
    </source>
</evidence>
<keyword evidence="2" id="KW-0472">Membrane</keyword>
<name>A0A2W2BS70_9HYPH</name>
<keyword evidence="5" id="KW-1185">Reference proteome</keyword>
<dbReference type="GO" id="GO:0003824">
    <property type="term" value="F:catalytic activity"/>
    <property type="evidence" value="ECO:0007669"/>
    <property type="project" value="InterPro"/>
</dbReference>
<evidence type="ECO:0000259" key="3">
    <source>
        <dbReference type="Pfam" id="PF03372"/>
    </source>
</evidence>
<evidence type="ECO:0000313" key="4">
    <source>
        <dbReference type="EMBL" id="PZF76286.1"/>
    </source>
</evidence>
<dbReference type="AlphaFoldDB" id="A0A2W2BS70"/>
<dbReference type="EMBL" id="QKVK01000006">
    <property type="protein sequence ID" value="PZF76286.1"/>
    <property type="molecule type" value="Genomic_DNA"/>
</dbReference>
<dbReference type="InterPro" id="IPR036691">
    <property type="entry name" value="Endo/exonu/phosph_ase_sf"/>
</dbReference>
<feature type="domain" description="Endonuclease/exonuclease/phosphatase" evidence="3">
    <location>
        <begin position="125"/>
        <end position="322"/>
    </location>
</feature>
<gene>
    <name evidence="4" type="ORF">DK847_13925</name>
</gene>
<dbReference type="Gene3D" id="3.60.10.10">
    <property type="entry name" value="Endonuclease/exonuclease/phosphatase"/>
    <property type="match status" value="1"/>
</dbReference>